<protein>
    <submittedName>
        <fullName evidence="2">Uncharacterized protein</fullName>
    </submittedName>
</protein>
<evidence type="ECO:0000313" key="3">
    <source>
        <dbReference type="Proteomes" id="UP000501690"/>
    </source>
</evidence>
<dbReference type="EMBL" id="CP039349">
    <property type="protein sequence ID" value="QCD93785.1"/>
    <property type="molecule type" value="Genomic_DNA"/>
</dbReference>
<feature type="region of interest" description="Disordered" evidence="1">
    <location>
        <begin position="25"/>
        <end position="52"/>
    </location>
</feature>
<accession>A0A4D6LYF8</accession>
<evidence type="ECO:0000313" key="2">
    <source>
        <dbReference type="EMBL" id="QCD93785.1"/>
    </source>
</evidence>
<reference evidence="2 3" key="1">
    <citation type="submission" date="2019-04" db="EMBL/GenBank/DDBJ databases">
        <title>An improved genome assembly and genetic linkage map for asparagus bean, Vigna unguiculata ssp. sesquipedialis.</title>
        <authorList>
            <person name="Xia Q."/>
            <person name="Zhang R."/>
            <person name="Dong Y."/>
        </authorList>
    </citation>
    <scope>NUCLEOTIDE SEQUENCE [LARGE SCALE GENOMIC DNA]</scope>
    <source>
        <tissue evidence="2">Leaf</tissue>
    </source>
</reference>
<gene>
    <name evidence="2" type="ORF">DEO72_LG5g1861</name>
</gene>
<keyword evidence="3" id="KW-1185">Reference proteome</keyword>
<dbReference type="Proteomes" id="UP000501690">
    <property type="component" value="Linkage Group LG5"/>
</dbReference>
<organism evidence="2 3">
    <name type="scientific">Vigna unguiculata</name>
    <name type="common">Cowpea</name>
    <dbReference type="NCBI Taxonomy" id="3917"/>
    <lineage>
        <taxon>Eukaryota</taxon>
        <taxon>Viridiplantae</taxon>
        <taxon>Streptophyta</taxon>
        <taxon>Embryophyta</taxon>
        <taxon>Tracheophyta</taxon>
        <taxon>Spermatophyta</taxon>
        <taxon>Magnoliopsida</taxon>
        <taxon>eudicotyledons</taxon>
        <taxon>Gunneridae</taxon>
        <taxon>Pentapetalae</taxon>
        <taxon>rosids</taxon>
        <taxon>fabids</taxon>
        <taxon>Fabales</taxon>
        <taxon>Fabaceae</taxon>
        <taxon>Papilionoideae</taxon>
        <taxon>50 kb inversion clade</taxon>
        <taxon>NPAAA clade</taxon>
        <taxon>indigoferoid/millettioid clade</taxon>
        <taxon>Phaseoleae</taxon>
        <taxon>Vigna</taxon>
    </lineage>
</organism>
<feature type="compositionally biased region" description="Basic and acidic residues" evidence="1">
    <location>
        <begin position="32"/>
        <end position="43"/>
    </location>
</feature>
<evidence type="ECO:0000256" key="1">
    <source>
        <dbReference type="SAM" id="MobiDB-lite"/>
    </source>
</evidence>
<sequence>MQNPPFKLNLPLLLVQSSSGVPFGAPSLLKPRLGETDLPKRDGLSLGLDPLA</sequence>
<proteinExistence type="predicted"/>
<name>A0A4D6LYF8_VIGUN</name>
<dbReference type="AlphaFoldDB" id="A0A4D6LYF8"/>